<keyword evidence="8" id="KW-0970">Cilium biogenesis/degradation</keyword>
<dbReference type="InterPro" id="IPR023123">
    <property type="entry name" value="Tubulin_C"/>
</dbReference>
<dbReference type="SMART" id="SM00864">
    <property type="entry name" value="Tubulin"/>
    <property type="match status" value="1"/>
</dbReference>
<keyword evidence="16" id="KW-1185">Reference proteome</keyword>
<name>A0AAD5U6Y8_9FUNG</name>
<dbReference type="GO" id="GO:0005634">
    <property type="term" value="C:nucleus"/>
    <property type="evidence" value="ECO:0007669"/>
    <property type="project" value="UniProtKB-SubCell"/>
</dbReference>
<keyword evidence="11" id="KW-0966">Cell projection</keyword>
<comment type="subcellular location">
    <subcellularLocation>
        <location evidence="3">Cell projection</location>
        <location evidence="3">Cilium</location>
    </subcellularLocation>
    <subcellularLocation>
        <location evidence="1">Cytoplasm</location>
        <location evidence="1">Cytoskeleton</location>
        <location evidence="1">Microtubule organizing center</location>
        <location evidence="1">Centrosome</location>
        <location evidence="1">Centriole</location>
    </subcellularLocation>
    <subcellularLocation>
        <location evidence="2">Nucleus</location>
    </subcellularLocation>
</comment>
<comment type="similarity">
    <text evidence="4">Belongs to the tubulin family.</text>
</comment>
<evidence type="ECO:0000313" key="16">
    <source>
        <dbReference type="Proteomes" id="UP001211065"/>
    </source>
</evidence>
<dbReference type="GO" id="GO:0030030">
    <property type="term" value="P:cell projection organization"/>
    <property type="evidence" value="ECO:0007669"/>
    <property type="project" value="UniProtKB-KW"/>
</dbReference>
<dbReference type="GO" id="GO:0005814">
    <property type="term" value="C:centriole"/>
    <property type="evidence" value="ECO:0007669"/>
    <property type="project" value="UniProtKB-SubCell"/>
</dbReference>
<evidence type="ECO:0000313" key="15">
    <source>
        <dbReference type="EMBL" id="KAJ3226805.1"/>
    </source>
</evidence>
<dbReference type="InterPro" id="IPR000217">
    <property type="entry name" value="Tubulin"/>
</dbReference>
<dbReference type="GO" id="GO:0007017">
    <property type="term" value="P:microtubule-based process"/>
    <property type="evidence" value="ECO:0007669"/>
    <property type="project" value="InterPro"/>
</dbReference>
<dbReference type="InterPro" id="IPR036525">
    <property type="entry name" value="Tubulin/FtsZ_GTPase_sf"/>
</dbReference>
<feature type="domain" description="Tubulin/FtsZ GTPase" evidence="14">
    <location>
        <begin position="15"/>
        <end position="200"/>
    </location>
</feature>
<evidence type="ECO:0000256" key="6">
    <source>
        <dbReference type="ARBA" id="ARBA00022701"/>
    </source>
</evidence>
<comment type="caution">
    <text evidence="15">The sequence shown here is derived from an EMBL/GenBank/DDBJ whole genome shotgun (WGS) entry which is preliminary data.</text>
</comment>
<protein>
    <recommendedName>
        <fullName evidence="5">Tubulin delta chain</fullName>
    </recommendedName>
    <alternativeName>
        <fullName evidence="12">Delta-tubulin</fullName>
    </alternativeName>
</protein>
<comment type="function">
    <text evidence="13">Acts as a positive regulator of hedgehog signaling and regulates ciliary function.</text>
</comment>
<dbReference type="Gene3D" id="3.40.50.1440">
    <property type="entry name" value="Tubulin/FtsZ, GTPase domain"/>
    <property type="match status" value="1"/>
</dbReference>
<dbReference type="PRINTS" id="PR01161">
    <property type="entry name" value="TUBULIN"/>
</dbReference>
<dbReference type="EMBL" id="JADGJW010000028">
    <property type="protein sequence ID" value="KAJ3226805.1"/>
    <property type="molecule type" value="Genomic_DNA"/>
</dbReference>
<gene>
    <name evidence="15" type="ORF">HK099_004074</name>
</gene>
<dbReference type="Proteomes" id="UP001211065">
    <property type="component" value="Unassembled WGS sequence"/>
</dbReference>
<evidence type="ECO:0000256" key="2">
    <source>
        <dbReference type="ARBA" id="ARBA00004123"/>
    </source>
</evidence>
<evidence type="ECO:0000256" key="3">
    <source>
        <dbReference type="ARBA" id="ARBA00004138"/>
    </source>
</evidence>
<dbReference type="PRINTS" id="PR01224">
    <property type="entry name" value="DELTATUBULIN"/>
</dbReference>
<evidence type="ECO:0000259" key="14">
    <source>
        <dbReference type="SMART" id="SM00864"/>
    </source>
</evidence>
<dbReference type="AlphaFoldDB" id="A0AAD5U6Y8"/>
<keyword evidence="10" id="KW-0539">Nucleus</keyword>
<dbReference type="SUPFAM" id="SSF55307">
    <property type="entry name" value="Tubulin C-terminal domain-like"/>
    <property type="match status" value="1"/>
</dbReference>
<evidence type="ECO:0000256" key="5">
    <source>
        <dbReference type="ARBA" id="ARBA00014184"/>
    </source>
</evidence>
<dbReference type="Gene3D" id="1.10.287.600">
    <property type="entry name" value="Helix hairpin bin"/>
    <property type="match status" value="1"/>
</dbReference>
<dbReference type="GO" id="GO:0005874">
    <property type="term" value="C:microtubule"/>
    <property type="evidence" value="ECO:0007669"/>
    <property type="project" value="UniProtKB-KW"/>
</dbReference>
<reference evidence="15" key="1">
    <citation type="submission" date="2020-05" db="EMBL/GenBank/DDBJ databases">
        <title>Phylogenomic resolution of chytrid fungi.</title>
        <authorList>
            <person name="Stajich J.E."/>
            <person name="Amses K."/>
            <person name="Simmons R."/>
            <person name="Seto K."/>
            <person name="Myers J."/>
            <person name="Bonds A."/>
            <person name="Quandt C.A."/>
            <person name="Barry K."/>
            <person name="Liu P."/>
            <person name="Grigoriev I."/>
            <person name="Longcore J.E."/>
            <person name="James T.Y."/>
        </authorList>
    </citation>
    <scope>NUCLEOTIDE SEQUENCE</scope>
    <source>
        <strain evidence="15">JEL0476</strain>
    </source>
</reference>
<evidence type="ECO:0000256" key="9">
    <source>
        <dbReference type="ARBA" id="ARBA00023134"/>
    </source>
</evidence>
<evidence type="ECO:0000256" key="11">
    <source>
        <dbReference type="ARBA" id="ARBA00023273"/>
    </source>
</evidence>
<evidence type="ECO:0000256" key="1">
    <source>
        <dbReference type="ARBA" id="ARBA00004114"/>
    </source>
</evidence>
<keyword evidence="6" id="KW-0493">Microtubule</keyword>
<evidence type="ECO:0000256" key="4">
    <source>
        <dbReference type="ARBA" id="ARBA00009636"/>
    </source>
</evidence>
<evidence type="ECO:0000256" key="12">
    <source>
        <dbReference type="ARBA" id="ARBA00030594"/>
    </source>
</evidence>
<dbReference type="GO" id="GO:0005525">
    <property type="term" value="F:GTP binding"/>
    <property type="evidence" value="ECO:0007669"/>
    <property type="project" value="UniProtKB-KW"/>
</dbReference>
<dbReference type="SUPFAM" id="SSF52490">
    <property type="entry name" value="Tubulin nucleotide-binding domain-like"/>
    <property type="match status" value="1"/>
</dbReference>
<evidence type="ECO:0000256" key="8">
    <source>
        <dbReference type="ARBA" id="ARBA00022794"/>
    </source>
</evidence>
<proteinExistence type="inferred from homology"/>
<dbReference type="GO" id="GO:0005200">
    <property type="term" value="F:structural constituent of cytoskeleton"/>
    <property type="evidence" value="ECO:0007669"/>
    <property type="project" value="InterPro"/>
</dbReference>
<dbReference type="InterPro" id="IPR008280">
    <property type="entry name" value="Tub_FtsZ_C"/>
</dbReference>
<accession>A0AAD5U6Y8</accession>
<evidence type="ECO:0000256" key="10">
    <source>
        <dbReference type="ARBA" id="ARBA00023242"/>
    </source>
</evidence>
<dbReference type="InterPro" id="IPR003008">
    <property type="entry name" value="Tubulin_FtsZ_GTPase"/>
</dbReference>
<sequence length="371" mass="43037">MCWPSMFNPCCGVQIGKIINGQTSNACYLTRLYVDTENKTTKNLQNCLNLNKLSFSQLSGRGNNWSCGFNCNKSVDDLILQINGFLEVDCSIDGILVLHSIGTGSGLGSRLVQELRNNYPKNISPFITGETTLQHYNTVLTLGWMQKYSDSIILFQNEKIFNKLSKRNKFNKPNQIDLQNINLHIKSSIENLFKPIFNDVKNLEYFDGFDYLINLNPISELKFNEAESLELDEFDRWEDITSQLISTLNLKSKVYGAQLITRTNTFESQFQFQKTLNFKKLREHLKPVYEPENSLMLLYSLNQEKTDHNSLTLVKNSNEIINYLEEVNRKGNLIFKSKAFLHWYQKYGEIESDLEDSFEVLESVIENYKFY</sequence>
<organism evidence="15 16">
    <name type="scientific">Clydaea vesicula</name>
    <dbReference type="NCBI Taxonomy" id="447962"/>
    <lineage>
        <taxon>Eukaryota</taxon>
        <taxon>Fungi</taxon>
        <taxon>Fungi incertae sedis</taxon>
        <taxon>Chytridiomycota</taxon>
        <taxon>Chytridiomycota incertae sedis</taxon>
        <taxon>Chytridiomycetes</taxon>
        <taxon>Lobulomycetales</taxon>
        <taxon>Lobulomycetaceae</taxon>
        <taxon>Clydaea</taxon>
    </lineage>
</organism>
<keyword evidence="9" id="KW-0342">GTP-binding</keyword>
<dbReference type="Pfam" id="PF00091">
    <property type="entry name" value="Tubulin"/>
    <property type="match status" value="1"/>
</dbReference>
<dbReference type="GO" id="GO:0005929">
    <property type="term" value="C:cilium"/>
    <property type="evidence" value="ECO:0007669"/>
    <property type="project" value="UniProtKB-SubCell"/>
</dbReference>
<dbReference type="PANTHER" id="PTHR11588">
    <property type="entry name" value="TUBULIN"/>
    <property type="match status" value="1"/>
</dbReference>
<dbReference type="InterPro" id="IPR002967">
    <property type="entry name" value="Delta_tubulin"/>
</dbReference>
<keyword evidence="7" id="KW-0547">Nucleotide-binding</keyword>
<evidence type="ECO:0000256" key="7">
    <source>
        <dbReference type="ARBA" id="ARBA00022741"/>
    </source>
</evidence>
<evidence type="ECO:0000256" key="13">
    <source>
        <dbReference type="ARBA" id="ARBA00046149"/>
    </source>
</evidence>